<dbReference type="InterPro" id="IPR056473">
    <property type="entry name" value="HEAT_Utp10/HEAT1"/>
</dbReference>
<evidence type="ECO:0000313" key="10">
    <source>
        <dbReference type="EMBL" id="EGD73020.1"/>
    </source>
</evidence>
<dbReference type="InterPro" id="IPR016024">
    <property type="entry name" value="ARM-type_fold"/>
</dbReference>
<dbReference type="InterPro" id="IPR022125">
    <property type="entry name" value="U3snoRNP10_N"/>
</dbReference>
<feature type="compositionally biased region" description="Low complexity" evidence="8">
    <location>
        <begin position="916"/>
        <end position="925"/>
    </location>
</feature>
<feature type="region of interest" description="Disordered" evidence="8">
    <location>
        <begin position="1618"/>
        <end position="1651"/>
    </location>
</feature>
<feature type="region of interest" description="Disordered" evidence="8">
    <location>
        <begin position="1199"/>
        <end position="1235"/>
    </location>
</feature>
<dbReference type="STRING" id="946362.F2U9J3"/>
<dbReference type="GO" id="GO:0034455">
    <property type="term" value="C:t-UTP complex"/>
    <property type="evidence" value="ECO:0007669"/>
    <property type="project" value="TreeGrafter"/>
</dbReference>
<name>F2U9J3_SALR5</name>
<feature type="compositionally biased region" description="Acidic residues" evidence="8">
    <location>
        <begin position="2109"/>
        <end position="2127"/>
    </location>
</feature>
<dbReference type="eggNOG" id="KOG1837">
    <property type="taxonomic scope" value="Eukaryota"/>
</dbReference>
<feature type="compositionally biased region" description="Basic residues" evidence="8">
    <location>
        <begin position="1010"/>
        <end position="1019"/>
    </location>
</feature>
<feature type="region of interest" description="Disordered" evidence="8">
    <location>
        <begin position="1698"/>
        <end position="1722"/>
    </location>
</feature>
<dbReference type="Pfam" id="PF23243">
    <property type="entry name" value="HEAT_HEATR1"/>
    <property type="match status" value="1"/>
</dbReference>
<proteinExistence type="inferred from homology"/>
<dbReference type="OrthoDB" id="31183at2759"/>
<evidence type="ECO:0000256" key="8">
    <source>
        <dbReference type="SAM" id="MobiDB-lite"/>
    </source>
</evidence>
<dbReference type="InterPro" id="IPR012954">
    <property type="entry name" value="BP28_C_dom"/>
</dbReference>
<dbReference type="Gene3D" id="1.25.10.10">
    <property type="entry name" value="Leucine-rich Repeat Variant"/>
    <property type="match status" value="1"/>
</dbReference>
<dbReference type="PANTHER" id="PTHR13457">
    <property type="entry name" value="BAP28"/>
    <property type="match status" value="1"/>
</dbReference>
<dbReference type="GO" id="GO:0032040">
    <property type="term" value="C:small-subunit processome"/>
    <property type="evidence" value="ECO:0007669"/>
    <property type="project" value="TreeGrafter"/>
</dbReference>
<dbReference type="Pfam" id="PF08146">
    <property type="entry name" value="BP28CT"/>
    <property type="match status" value="1"/>
</dbReference>
<dbReference type="GO" id="GO:0045943">
    <property type="term" value="P:positive regulation of transcription by RNA polymerase I"/>
    <property type="evidence" value="ECO:0007669"/>
    <property type="project" value="TreeGrafter"/>
</dbReference>
<sequence>MTTSLASQLKQLAFAQQGVAGATRAHQYASLLFSEKDAQSFTLEEVCEMGSVGYTRLCAVDMASFQPFAPLFGTASLDVKRAMQTKEQNKALDLQISRFMRVLAPHMLMPAAHKCFEWLLRRYQVHMYNVDAIMEAILPYHGTALFTRVVMLLVLNHERKEWHFLNTVKTARVPLDRLSLIRQCNSNRKVLSFICKMVFAAYNNKPVQPSKLTHVTALYASIAAGSITASPTQEVLSTILPFLLRGLKHANKDICGANLIVVAQVATATTLSDTAIEAIAEALCHFQDNEQDMQRLQALSLLCTTQRIQRVPITAMAHLLKRESLSDDLIALAQKFDIDALAQSLVSALCKGSQEDVDKLMELLPTLEACCGQTLDGVIQKHLSARRDSSSILESLRKRRLFGVRFAHVSEHDVNVFMGLQHDDAAVRAASVEKIYESLQQVDTVSQRDKEFLSSNLFSHLKEDDSDDVRVAILSQLHLLLPLVPFDACVDACTTAFTEAFELDHAQAAEAAATAICNDLVAFAQESLDGDNATARVQALNTTILNTLLPAVVFRPQRFSATFAVVKVLAESAAAKTIPLFGPLKKCLTQLTKLQEGNAKAAQLSSVVTHCLAKGVAASSELISFFKPSSHAVMFVWLRILSLGASLLNKAKQATLDMLLTALTSYFTASHGITADDVKRAMLHTSKTDLVCEAVLPMLMHQLPQQTQQWTQHQRALAAVFSAACLADIAAAEHMSASSPTKQSRHALLCAATCPIPQLAQPALRNILPAATPHLRVRILSQVAFAGTAPAFAQMSCMYVMCNAITDVDAAVEAVPAALLGCCHPDTAVRRAATVALRAAHQWLQRAHLSDASAATTATSASTKKGKKGKDSEEAPVADAVAVQECAQIAEYLLQSVDDIISDAANLQQAMAVAVKPSRSSGSGSSKKRAKRSRPYEALMDHLLTWARQTSFVALTRAAQVLRDCDVPARARVALKHATHLVRTSLPGLAGTDEQQQQQQQESGSVTKTPAKKGKKGKKQQQQEGHGSADTAATAPAADADAADEQRQDVPAAVTPLTAAVEALKLLGGMLTPAAAPVVSQEQTLVKPLHELIAVLLVGAPEAGVCAPGQVPSLQHKFNVATSPLHRALAAANTSGHAILALGVLKPDTFAHLNKPTQAKAVELLVALAHTNTVSHDTVREYLAKLPLRAEMIAEQLSSSFSGNAEDEEEETRSKRGKKSERKARGASDQGASEASEDTIVTGFANVTCMLEALEVRDLATVSDVQLLLPVLNSMLASYPTLSDEHQAACHGPVHSLLSVATRILALLPRGGAGSAKAGAAAGTAAELVDVDLVVKVLGEARRADMQNQALLVLSELARLVPRQVISCCMPIFAFLRQPFFQPDDDYTLQVLQRTIEAIVPAIRAGATSKRQEHSLLLDLCGVFVDSFYTFPHHRRRGLFAHLVQTLGVRAFLHVVVLLLMKKEVLDPRGFEDDLSNQFVATSSRVQRARGTGSQIPSFVLSLCKVLPLEDHLHAVLMVMRALMVLPTLGNSSSSTPGSQQQYQQLFGATAAQQSDEEHWDAEQLRWLVTRMTSGKATKPKHVRHWRYLLVNQVLRHVASRGVLRQLAALEQQHARKDAEARMDTASDADSADEEDGSDDEAADEKASSTTIDAAAAARSRRAIVHKLNLQIAELALELGGLYRTQAREAAVMNEEAAKKAAKQTSQQRARASSSAGKNPAGTAEYWRRLRNDASKVIHNAYAVLALDDFVAVCLRLLGSDNVATQQHAVEMIATRVEAVARHKTAVTAHELKTVMPMLPVLAALAQQQSGSVDAEDEGATATATETNTATATTHVPDDRQIKLAQGAAHAIAVMAARYAAEEPDMFVEHAAGILSMIDVSKGTRTFSVVATCMASFAVLGSVLGLKLLPHFPPLIRKVVHVLTSTIALVERDEAAAAAGETSADQGRLSSGVRSQAMLMLQSCLDLATVCVQQFAPMLTQKVLEPFIVACVHPFMCTRRDSPLPEALVGKAIALRTLLAKRVSCRHIVEAVPGCYRQVHVAREKGTVGELADSLRALLGMVEQTIAASSAEAVGRQAAHLFRFFATALQFRSQRRMHQVQASKKAGADGDDSSDEEGEDEDEEESEGEVREAIVLVEGSAISCVCAMVLHMSDQSFRPYFVRLVDWASASVTSATPSSSSSASTASRVVTLARLVQELASRLRHVFVSYFSTLLRTFVQFLTNQGKCLTRLGPDGPDMVKYVCGALSLCFANDRDGFVTPERFSVLAEALTSQLDVHSYALEVLGGVSAKGAGDADADSSDGSDDEDDEGEDEDVSRVGSVSESQEEYLQRVLGDVVPCIVELADKGGEENQLRELNRLIISKCHDPEATVRLGAVKLMQALYERMGEELLSLLPETISVLTELLEDTDSSVETEVHKLIAHVESWGVALKDHL</sequence>
<dbReference type="SMART" id="SM01036">
    <property type="entry name" value="BP28CT"/>
    <property type="match status" value="1"/>
</dbReference>
<evidence type="ECO:0000259" key="9">
    <source>
        <dbReference type="SMART" id="SM01036"/>
    </source>
</evidence>
<evidence type="ECO:0000313" key="11">
    <source>
        <dbReference type="Proteomes" id="UP000007799"/>
    </source>
</evidence>
<dbReference type="KEGG" id="sre:PTSG_04729"/>
<dbReference type="InterPro" id="IPR011989">
    <property type="entry name" value="ARM-like"/>
</dbReference>
<protein>
    <recommendedName>
        <fullName evidence="7">HEAT repeat-containing protein 1</fullName>
    </recommendedName>
</protein>
<evidence type="ECO:0000256" key="1">
    <source>
        <dbReference type="ARBA" id="ARBA00004604"/>
    </source>
</evidence>
<evidence type="ECO:0000256" key="6">
    <source>
        <dbReference type="ARBA" id="ARBA00023274"/>
    </source>
</evidence>
<gene>
    <name evidence="10" type="ORF">PTSG_04729</name>
</gene>
<dbReference type="SUPFAM" id="SSF48371">
    <property type="entry name" value="ARM repeat"/>
    <property type="match status" value="2"/>
</dbReference>
<feature type="domain" description="BP28 C-terminal" evidence="9">
    <location>
        <begin position="2071"/>
        <end position="2258"/>
    </location>
</feature>
<dbReference type="EMBL" id="GL832965">
    <property type="protein sequence ID" value="EGD73020.1"/>
    <property type="molecule type" value="Genomic_DNA"/>
</dbReference>
<feature type="region of interest" description="Disordered" evidence="8">
    <location>
        <begin position="2100"/>
        <end position="2130"/>
    </location>
</feature>
<feature type="compositionally biased region" description="Acidic residues" evidence="8">
    <location>
        <begin position="1630"/>
        <end position="1643"/>
    </location>
</feature>
<accession>F2U9J3</accession>
<evidence type="ECO:0000256" key="7">
    <source>
        <dbReference type="RuleBase" id="RU367065"/>
    </source>
</evidence>
<dbReference type="FunCoup" id="F2U9J3">
    <property type="interactions" value="1709"/>
</dbReference>
<comment type="function">
    <text evidence="7">Involved in nucleolar processing of pre-18S ribosomal RNA.</text>
</comment>
<evidence type="ECO:0000256" key="4">
    <source>
        <dbReference type="ARBA" id="ARBA00022552"/>
    </source>
</evidence>
<dbReference type="Proteomes" id="UP000007799">
    <property type="component" value="Unassembled WGS sequence"/>
</dbReference>
<feature type="compositionally biased region" description="Acidic residues" evidence="8">
    <location>
        <begin position="2296"/>
        <end position="2315"/>
    </location>
</feature>
<keyword evidence="11" id="KW-1185">Reference proteome</keyword>
<dbReference type="GO" id="GO:0000462">
    <property type="term" value="P:maturation of SSU-rRNA from tricistronic rRNA transcript (SSU-rRNA, 5.8S rRNA, LSU-rRNA)"/>
    <property type="evidence" value="ECO:0007669"/>
    <property type="project" value="TreeGrafter"/>
</dbReference>
<dbReference type="GO" id="GO:0030515">
    <property type="term" value="F:snoRNA binding"/>
    <property type="evidence" value="ECO:0007669"/>
    <property type="project" value="TreeGrafter"/>
</dbReference>
<feature type="region of interest" description="Disordered" evidence="8">
    <location>
        <begin position="855"/>
        <end position="874"/>
    </location>
</feature>
<feature type="region of interest" description="Disordered" evidence="8">
    <location>
        <begin position="913"/>
        <end position="934"/>
    </location>
</feature>
<keyword evidence="3 7" id="KW-0690">Ribosome biogenesis</keyword>
<dbReference type="InParanoid" id="F2U9J3"/>
<keyword evidence="5 7" id="KW-0539">Nucleus</keyword>
<keyword evidence="4 7" id="KW-0698">rRNA processing</keyword>
<feature type="compositionally biased region" description="Low complexity" evidence="8">
    <location>
        <begin position="1029"/>
        <end position="1040"/>
    </location>
</feature>
<dbReference type="GO" id="GO:0030686">
    <property type="term" value="C:90S preribosome"/>
    <property type="evidence" value="ECO:0007669"/>
    <property type="project" value="TreeGrafter"/>
</dbReference>
<organism evidence="11">
    <name type="scientific">Salpingoeca rosetta (strain ATCC 50818 / BSB-021)</name>
    <dbReference type="NCBI Taxonomy" id="946362"/>
    <lineage>
        <taxon>Eukaryota</taxon>
        <taxon>Choanoflagellata</taxon>
        <taxon>Craspedida</taxon>
        <taxon>Salpingoecidae</taxon>
        <taxon>Salpingoeca</taxon>
    </lineage>
</organism>
<comment type="subcellular location">
    <subcellularLocation>
        <location evidence="1 7">Nucleus</location>
        <location evidence="1 7">Nucleolus</location>
    </subcellularLocation>
</comment>
<evidence type="ECO:0000256" key="2">
    <source>
        <dbReference type="ARBA" id="ARBA00010559"/>
    </source>
</evidence>
<feature type="region of interest" description="Disordered" evidence="8">
    <location>
        <begin position="2291"/>
        <end position="2324"/>
    </location>
</feature>
<feature type="compositionally biased region" description="Low complexity" evidence="8">
    <location>
        <begin position="1703"/>
        <end position="1716"/>
    </location>
</feature>
<feature type="region of interest" description="Disordered" evidence="8">
    <location>
        <begin position="987"/>
        <end position="1049"/>
    </location>
</feature>
<dbReference type="RefSeq" id="XP_004994051.1">
    <property type="nucleotide sequence ID" value="XM_004993994.1"/>
</dbReference>
<dbReference type="PANTHER" id="PTHR13457:SF1">
    <property type="entry name" value="HEAT REPEAT-CONTAINING PROTEIN 1"/>
    <property type="match status" value="1"/>
</dbReference>
<dbReference type="InterPro" id="IPR040191">
    <property type="entry name" value="UTP10"/>
</dbReference>
<dbReference type="GeneID" id="16074629"/>
<evidence type="ECO:0000256" key="5">
    <source>
        <dbReference type="ARBA" id="ARBA00023242"/>
    </source>
</evidence>
<comment type="similarity">
    <text evidence="2 7">Belongs to the HEATR1/UTP10 family.</text>
</comment>
<dbReference type="Pfam" id="PF12397">
    <property type="entry name" value="U3snoRNP10"/>
    <property type="match status" value="1"/>
</dbReference>
<reference evidence="10" key="1">
    <citation type="submission" date="2009-08" db="EMBL/GenBank/DDBJ databases">
        <title>Annotation of Salpingoeca rosetta.</title>
        <authorList>
            <consortium name="The Broad Institute Genome Sequencing Platform"/>
            <person name="Russ C."/>
            <person name="Cuomo C."/>
            <person name="Burger G."/>
            <person name="Gray M.W."/>
            <person name="Holland P.W.H."/>
            <person name="King N."/>
            <person name="Lang F.B.F."/>
            <person name="Roger A.J."/>
            <person name="Ruiz-Trillo I."/>
            <person name="Young S.K."/>
            <person name="Zeng Q."/>
            <person name="Gargeya S."/>
            <person name="Alvarado L."/>
            <person name="Berlin A."/>
            <person name="Chapman S.B."/>
            <person name="Chen Z."/>
            <person name="Freedman E."/>
            <person name="Gellesch M."/>
            <person name="Goldberg J."/>
            <person name="Griggs A."/>
            <person name="Gujja S."/>
            <person name="Heilman E."/>
            <person name="Heiman D."/>
            <person name="Howarth C."/>
            <person name="Mehta T."/>
            <person name="Neiman D."/>
            <person name="Pearson M."/>
            <person name="Roberts A."/>
            <person name="Saif S."/>
            <person name="Shea T."/>
            <person name="Shenoy N."/>
            <person name="Sisk P."/>
            <person name="Stolte C."/>
            <person name="Sykes S."/>
            <person name="White J."/>
            <person name="Yandava C."/>
            <person name="Haas B."/>
            <person name="Nusbaum C."/>
            <person name="Birren B."/>
        </authorList>
    </citation>
    <scope>NUCLEOTIDE SEQUENCE [LARGE SCALE GENOMIC DNA]</scope>
    <source>
        <strain evidence="10">ATCC 50818</strain>
    </source>
</reference>
<evidence type="ECO:0000256" key="3">
    <source>
        <dbReference type="ARBA" id="ARBA00022517"/>
    </source>
</evidence>
<keyword evidence="6 7" id="KW-0687">Ribonucleoprotein</keyword>